<organism evidence="1">
    <name type="scientific">Timema monikensis</name>
    <dbReference type="NCBI Taxonomy" id="170555"/>
    <lineage>
        <taxon>Eukaryota</taxon>
        <taxon>Metazoa</taxon>
        <taxon>Ecdysozoa</taxon>
        <taxon>Arthropoda</taxon>
        <taxon>Hexapoda</taxon>
        <taxon>Insecta</taxon>
        <taxon>Pterygota</taxon>
        <taxon>Neoptera</taxon>
        <taxon>Polyneoptera</taxon>
        <taxon>Phasmatodea</taxon>
        <taxon>Timematodea</taxon>
        <taxon>Timematoidea</taxon>
        <taxon>Timematidae</taxon>
        <taxon>Timema</taxon>
    </lineage>
</organism>
<dbReference type="AlphaFoldDB" id="A0A7R9E9I2"/>
<proteinExistence type="predicted"/>
<accession>A0A7R9E9I2</accession>
<evidence type="ECO:0000313" key="1">
    <source>
        <dbReference type="EMBL" id="CAD7429620.1"/>
    </source>
</evidence>
<name>A0A7R9E9I2_9NEOP</name>
<gene>
    <name evidence="1" type="ORF">TMSB3V08_LOCUS6397</name>
</gene>
<protein>
    <submittedName>
        <fullName evidence="1">Uncharacterized protein</fullName>
    </submittedName>
</protein>
<reference evidence="1" key="1">
    <citation type="submission" date="2020-11" db="EMBL/GenBank/DDBJ databases">
        <authorList>
            <person name="Tran Van P."/>
        </authorList>
    </citation>
    <scope>NUCLEOTIDE SEQUENCE</scope>
</reference>
<sequence length="256" mass="28623">MQGTRGKLPVADPFLEKVNISDLVKGEIVLVLPRVLRGLERPGSSARAALVPLPQLYNTARGMTEHSGCVSRATLVRFRSIKRLGSRQAWGRGDFENRSLFPTQGWAGERANYSNLSLCSPAHNFPAQRATVASRQREMDVLVVDSCRNTNVPVPLFPHRTYKLDLFAMFPYETSQGQTQNLILKATLRDQIDLCDVKVKLRKKPRQIVLDEDVSEVPKRHDAMVGHTVEELAAYFLSGCQLVSALPDENDGYLHV</sequence>
<dbReference type="EMBL" id="OB794151">
    <property type="protein sequence ID" value="CAD7429620.1"/>
    <property type="molecule type" value="Genomic_DNA"/>
</dbReference>